<dbReference type="Gene3D" id="1.10.287.130">
    <property type="match status" value="1"/>
</dbReference>
<evidence type="ECO:0000256" key="5">
    <source>
        <dbReference type="PROSITE-ProRule" id="PRU00169"/>
    </source>
</evidence>
<evidence type="ECO:0000313" key="10">
    <source>
        <dbReference type="Proteomes" id="UP000294824"/>
    </source>
</evidence>
<dbReference type="EC" id="2.7.13.3" evidence="2"/>
<evidence type="ECO:0000313" key="9">
    <source>
        <dbReference type="EMBL" id="TDY62174.1"/>
    </source>
</evidence>
<feature type="transmembrane region" description="Helical" evidence="6">
    <location>
        <begin position="202"/>
        <end position="222"/>
    </location>
</feature>
<evidence type="ECO:0000256" key="2">
    <source>
        <dbReference type="ARBA" id="ARBA00012438"/>
    </source>
</evidence>
<dbReference type="Pfam" id="PF02518">
    <property type="entry name" value="HATPase_c"/>
    <property type="match status" value="1"/>
</dbReference>
<feature type="transmembrane region" description="Helical" evidence="6">
    <location>
        <begin position="266"/>
        <end position="286"/>
    </location>
</feature>
<dbReference type="Pfam" id="PF07695">
    <property type="entry name" value="7TMR-DISM_7TM"/>
    <property type="match status" value="1"/>
</dbReference>
<dbReference type="PANTHER" id="PTHR45339">
    <property type="entry name" value="HYBRID SIGNAL TRANSDUCTION HISTIDINE KINASE J"/>
    <property type="match status" value="1"/>
</dbReference>
<dbReference type="PROSITE" id="PS50110">
    <property type="entry name" value="RESPONSE_REGULATORY"/>
    <property type="match status" value="1"/>
</dbReference>
<evidence type="ECO:0000259" key="8">
    <source>
        <dbReference type="PROSITE" id="PS50110"/>
    </source>
</evidence>
<dbReference type="InterPro" id="IPR011622">
    <property type="entry name" value="7TMR_DISM_rcpt_extracell_dom2"/>
</dbReference>
<dbReference type="Gene3D" id="3.30.565.10">
    <property type="entry name" value="Histidine kinase-like ATPase, C-terminal domain"/>
    <property type="match status" value="1"/>
</dbReference>
<comment type="catalytic activity">
    <reaction evidence="1">
        <text>ATP + protein L-histidine = ADP + protein N-phospho-L-histidine.</text>
        <dbReference type="EC" id="2.7.13.3"/>
    </reaction>
</comment>
<feature type="transmembrane region" description="Helical" evidence="6">
    <location>
        <begin position="229"/>
        <end position="246"/>
    </location>
</feature>
<feature type="modified residue" description="4-aspartylphosphate" evidence="5">
    <location>
        <position position="730"/>
    </location>
</feature>
<dbReference type="SMART" id="SM00387">
    <property type="entry name" value="HATPase_c"/>
    <property type="match status" value="1"/>
</dbReference>
<dbReference type="InterPro" id="IPR003594">
    <property type="entry name" value="HATPase_dom"/>
</dbReference>
<dbReference type="InterPro" id="IPR011623">
    <property type="entry name" value="7TMR_DISM_rcpt_extracell_dom1"/>
</dbReference>
<evidence type="ECO:0000256" key="3">
    <source>
        <dbReference type="ARBA" id="ARBA00022553"/>
    </source>
</evidence>
<keyword evidence="6" id="KW-0472">Membrane</keyword>
<sequence length="810" mass="93051">MLIKFNYRLLLLMFDLFNAYPYMKQFLALIYLFSLCLYAQDDIYFPEKSKGELYEYAQFTNAGSLNISLNDVTQSPLLHFENLESNNQSVGFTSDSYWIRFKLENSGTESKTYYLETGRPVTDYAELYQISKAETKVFKSGDQIDFKDKQVNHRSTIFKINLPPNETQQIYIHLKSDGETINLPLNVYSEASFWKTNYFQQLFLGLFYGLLLLAGIIYLFFYSTIKEKAFLYYGIYVFSICFMQAALDGFIHEYIFTDASFLNSRIVLITALFSNFYLLKYCEYFLQVDTYLKSFKTAYYVAYGIIAFLFTLLFVNSKSLEIAYPISNLNGLYSLILILSSVFTLRYKRIKIDPYFSFGILFLVIGLLGFVMNNLSLLPNNFFTLNSSKFGSGLEVIFLSLSMTNLIKYMRIQKEKLQKEALIKSEEIGELKTYFMSNMSHELRTPINAIMGIAEIELGRQKNKKTNESFEIIKNASLSLLSNVNDIIDFEKIENDKLHLSPTVFNPAIQLQEISDNWKIEAEKKGLDYKFDLDNRIPKKILADSTRFVQVINNVLANALKFTDKGNIYFKLICNEINTDTCQFSIQISDTGIGIDQNSINNVFESFSQMRLNHKREFGGIGLGLTIVYHIVKLFDGEIKISSKINQGTNVFINLNFRYISEEQPAVKSIINSHKDKPLKILIAEDNKINQMVLSRILKTKKNISFTVTNNGKEAIEMLKTETFDIILMDLQMPIMDGYEATSIIKSGSLGSVIAGIPIIAITADAIDETRAHVLKLGMCDYITKPLNQDLLFERIYTHCFPDDNILKIA</sequence>
<proteinExistence type="predicted"/>
<dbReference type="SMART" id="SM00388">
    <property type="entry name" value="HisKA"/>
    <property type="match status" value="1"/>
</dbReference>
<dbReference type="InterPro" id="IPR011006">
    <property type="entry name" value="CheY-like_superfamily"/>
</dbReference>
<dbReference type="InterPro" id="IPR036890">
    <property type="entry name" value="HATPase_C_sf"/>
</dbReference>
<reference evidence="9 10" key="1">
    <citation type="submission" date="2019-03" db="EMBL/GenBank/DDBJ databases">
        <title>Genomic Encyclopedia of Type Strains, Phase III (KMG-III): the genomes of soil and plant-associated and newly described type strains.</title>
        <authorList>
            <person name="Whitman W."/>
        </authorList>
    </citation>
    <scope>NUCLEOTIDE SEQUENCE [LARGE SCALE GENOMIC DNA]</scope>
    <source>
        <strain evidence="9 10">CECT 8301</strain>
    </source>
</reference>
<dbReference type="SMART" id="SM00448">
    <property type="entry name" value="REC"/>
    <property type="match status" value="1"/>
</dbReference>
<protein>
    <recommendedName>
        <fullName evidence="2">histidine kinase</fullName>
        <ecNumber evidence="2">2.7.13.3</ecNumber>
    </recommendedName>
</protein>
<gene>
    <name evidence="9" type="ORF">DFQ06_1994</name>
</gene>
<keyword evidence="9" id="KW-0808">Transferase</keyword>
<keyword evidence="4" id="KW-0902">Two-component regulatory system</keyword>
<feature type="domain" description="Response regulatory" evidence="8">
    <location>
        <begin position="680"/>
        <end position="800"/>
    </location>
</feature>
<dbReference type="InterPro" id="IPR003661">
    <property type="entry name" value="HisK_dim/P_dom"/>
</dbReference>
<dbReference type="FunFam" id="3.30.565.10:FF:000010">
    <property type="entry name" value="Sensor histidine kinase RcsC"/>
    <property type="match status" value="1"/>
</dbReference>
<dbReference type="Pfam" id="PF07696">
    <property type="entry name" value="7TMR-DISMED2"/>
    <property type="match status" value="1"/>
</dbReference>
<dbReference type="Pfam" id="PF00512">
    <property type="entry name" value="HisKA"/>
    <property type="match status" value="1"/>
</dbReference>
<dbReference type="EMBL" id="SORL01000008">
    <property type="protein sequence ID" value="TDY62174.1"/>
    <property type="molecule type" value="Genomic_DNA"/>
</dbReference>
<dbReference type="Proteomes" id="UP000294824">
    <property type="component" value="Unassembled WGS sequence"/>
</dbReference>
<dbReference type="SUPFAM" id="SSF47384">
    <property type="entry name" value="Homodimeric domain of signal transducing histidine kinase"/>
    <property type="match status" value="1"/>
</dbReference>
<evidence type="ECO:0000259" key="7">
    <source>
        <dbReference type="PROSITE" id="PS50109"/>
    </source>
</evidence>
<dbReference type="SUPFAM" id="SSF52172">
    <property type="entry name" value="CheY-like"/>
    <property type="match status" value="1"/>
</dbReference>
<dbReference type="InterPro" id="IPR004358">
    <property type="entry name" value="Sig_transdc_His_kin-like_C"/>
</dbReference>
<dbReference type="InterPro" id="IPR005467">
    <property type="entry name" value="His_kinase_dom"/>
</dbReference>
<feature type="transmembrane region" description="Helical" evidence="6">
    <location>
        <begin position="322"/>
        <end position="343"/>
    </location>
</feature>
<accession>A0A4R8MA76</accession>
<feature type="domain" description="Histidine kinase" evidence="7">
    <location>
        <begin position="438"/>
        <end position="659"/>
    </location>
</feature>
<evidence type="ECO:0000256" key="4">
    <source>
        <dbReference type="ARBA" id="ARBA00023012"/>
    </source>
</evidence>
<keyword evidence="10" id="KW-1185">Reference proteome</keyword>
<organism evidence="9 10">
    <name type="scientific">Algibacter lectus</name>
    <dbReference type="NCBI Taxonomy" id="221126"/>
    <lineage>
        <taxon>Bacteria</taxon>
        <taxon>Pseudomonadati</taxon>
        <taxon>Bacteroidota</taxon>
        <taxon>Flavobacteriia</taxon>
        <taxon>Flavobacteriales</taxon>
        <taxon>Flavobacteriaceae</taxon>
        <taxon>Algibacter</taxon>
    </lineage>
</organism>
<dbReference type="Gene3D" id="2.60.40.2380">
    <property type="match status" value="1"/>
</dbReference>
<comment type="caution">
    <text evidence="9">The sequence shown here is derived from an EMBL/GenBank/DDBJ whole genome shotgun (WGS) entry which is preliminary data.</text>
</comment>
<dbReference type="PRINTS" id="PR00344">
    <property type="entry name" value="BCTRLSENSOR"/>
</dbReference>
<name>A0A4R8MA76_9FLAO</name>
<feature type="transmembrane region" description="Helical" evidence="6">
    <location>
        <begin position="298"/>
        <end position="316"/>
    </location>
</feature>
<keyword evidence="6" id="KW-1133">Transmembrane helix</keyword>
<dbReference type="AlphaFoldDB" id="A0A4R8MA76"/>
<dbReference type="PROSITE" id="PS50109">
    <property type="entry name" value="HIS_KIN"/>
    <property type="match status" value="1"/>
</dbReference>
<dbReference type="Pfam" id="PF00072">
    <property type="entry name" value="Response_reg"/>
    <property type="match status" value="1"/>
</dbReference>
<dbReference type="SUPFAM" id="SSF55874">
    <property type="entry name" value="ATPase domain of HSP90 chaperone/DNA topoisomerase II/histidine kinase"/>
    <property type="match status" value="1"/>
</dbReference>
<dbReference type="CDD" id="cd00082">
    <property type="entry name" value="HisKA"/>
    <property type="match status" value="1"/>
</dbReference>
<dbReference type="Gene3D" id="3.40.50.2300">
    <property type="match status" value="1"/>
</dbReference>
<keyword evidence="9" id="KW-0418">Kinase</keyword>
<dbReference type="InterPro" id="IPR001789">
    <property type="entry name" value="Sig_transdc_resp-reg_receiver"/>
</dbReference>
<keyword evidence="3 5" id="KW-0597">Phosphoprotein</keyword>
<dbReference type="GO" id="GO:0000155">
    <property type="term" value="F:phosphorelay sensor kinase activity"/>
    <property type="evidence" value="ECO:0007669"/>
    <property type="project" value="InterPro"/>
</dbReference>
<keyword evidence="6" id="KW-0812">Transmembrane</keyword>
<dbReference type="InterPro" id="IPR036097">
    <property type="entry name" value="HisK_dim/P_sf"/>
</dbReference>
<evidence type="ECO:0000256" key="1">
    <source>
        <dbReference type="ARBA" id="ARBA00000085"/>
    </source>
</evidence>
<dbReference type="CDD" id="cd17546">
    <property type="entry name" value="REC_hyHK_CKI1_RcsC-like"/>
    <property type="match status" value="1"/>
</dbReference>
<dbReference type="PANTHER" id="PTHR45339:SF1">
    <property type="entry name" value="HYBRID SIGNAL TRANSDUCTION HISTIDINE KINASE J"/>
    <property type="match status" value="1"/>
</dbReference>
<feature type="transmembrane region" description="Helical" evidence="6">
    <location>
        <begin position="355"/>
        <end position="378"/>
    </location>
</feature>
<evidence type="ECO:0000256" key="6">
    <source>
        <dbReference type="SAM" id="Phobius"/>
    </source>
</evidence>